<evidence type="ECO:0000256" key="3">
    <source>
        <dbReference type="ARBA" id="ARBA00021356"/>
    </source>
</evidence>
<evidence type="ECO:0000256" key="4">
    <source>
        <dbReference type="ARBA" id="ARBA00022485"/>
    </source>
</evidence>
<dbReference type="OrthoDB" id="9782387at2"/>
<comment type="function">
    <text evidence="1 10">Activation of pyruvate formate-lyase under anaerobic conditions by generation of an organic free radical, using S-adenosylmethionine and reduced flavodoxin as cosubstrates to produce 5'-deoxy-adenosine.</text>
</comment>
<dbReference type="SUPFAM" id="SSF102114">
    <property type="entry name" value="Radical SAM enzymes"/>
    <property type="match status" value="1"/>
</dbReference>
<dbReference type="GO" id="GO:0046872">
    <property type="term" value="F:metal ion binding"/>
    <property type="evidence" value="ECO:0007669"/>
    <property type="project" value="UniProtKB-UniRule"/>
</dbReference>
<keyword evidence="8 10" id="KW-0408">Iron</keyword>
<comment type="similarity">
    <text evidence="2 10">Belongs to the organic radical-activating enzymes family.</text>
</comment>
<dbReference type="RefSeq" id="WP_064231359.1">
    <property type="nucleotide sequence ID" value="NZ_LVZK01000001.1"/>
</dbReference>
<keyword evidence="12" id="KW-0670">Pyruvate</keyword>
<comment type="subcellular location">
    <subcellularLocation>
        <location evidence="10">Cytoplasm</location>
    </subcellularLocation>
</comment>
<keyword evidence="12" id="KW-0456">Lyase</keyword>
<evidence type="ECO:0000256" key="6">
    <source>
        <dbReference type="ARBA" id="ARBA00022723"/>
    </source>
</evidence>
<dbReference type="Pfam" id="PF04055">
    <property type="entry name" value="Radical_SAM"/>
    <property type="match status" value="1"/>
</dbReference>
<keyword evidence="6 10" id="KW-0479">Metal-binding</keyword>
<sequence>MPASEAILNSLAANAAGDQDFLAPAARVKGNGTAGLIEMTDLEHADRLRRMREGTLGSLHSWELVTAVDGPGIRMTIFLAGCGLRCLYCHNPDTFQMRDGEPVEVDDLLRRIKRYRKTLNASGGGITISGGEAMMQPRFVAKLLEGAKELGVHTCVDTSGFLGRNVTEAMLDNIDLVLLDVKAGIPELYKKVTSGDLQPTIDFGDRLAERGIETWIRFVLVPGLTDSEENVEAVAQIVEKWPNVSRVEVLPFHQMGRDKWKTLGLKYELNDTQPPDKELIERTREIFRSHGLTVY</sequence>
<dbReference type="AlphaFoldDB" id="A0A179B4P4"/>
<dbReference type="PANTHER" id="PTHR30352:SF5">
    <property type="entry name" value="PYRUVATE FORMATE-LYASE 1-ACTIVATING ENZYME"/>
    <property type="match status" value="1"/>
</dbReference>
<dbReference type="InterPro" id="IPR013785">
    <property type="entry name" value="Aldolase_TIM"/>
</dbReference>
<evidence type="ECO:0000259" key="11">
    <source>
        <dbReference type="PROSITE" id="PS51918"/>
    </source>
</evidence>
<protein>
    <recommendedName>
        <fullName evidence="3 10">Pyruvate formate-lyase-activating enzyme</fullName>
        <ecNumber evidence="10">1.97.1.4</ecNumber>
    </recommendedName>
</protein>
<evidence type="ECO:0000256" key="1">
    <source>
        <dbReference type="ARBA" id="ARBA00003141"/>
    </source>
</evidence>
<dbReference type="CDD" id="cd01335">
    <property type="entry name" value="Radical_SAM"/>
    <property type="match status" value="1"/>
</dbReference>
<dbReference type="EC" id="1.97.1.4" evidence="10"/>
<dbReference type="PANTHER" id="PTHR30352">
    <property type="entry name" value="PYRUVATE FORMATE-LYASE-ACTIVATING ENZYME"/>
    <property type="match status" value="1"/>
</dbReference>
<dbReference type="InterPro" id="IPR007197">
    <property type="entry name" value="rSAM"/>
</dbReference>
<evidence type="ECO:0000256" key="7">
    <source>
        <dbReference type="ARBA" id="ARBA00023002"/>
    </source>
</evidence>
<comment type="caution">
    <text evidence="12">The sequence shown here is derived from an EMBL/GenBank/DDBJ whole genome shotgun (WGS) entry which is preliminary data.</text>
</comment>
<dbReference type="GO" id="GO:0043365">
    <property type="term" value="F:[formate-C-acetyltransferase]-activating enzyme activity"/>
    <property type="evidence" value="ECO:0007669"/>
    <property type="project" value="UniProtKB-UniRule"/>
</dbReference>
<evidence type="ECO:0000313" key="13">
    <source>
        <dbReference type="Proteomes" id="UP000078368"/>
    </source>
</evidence>
<dbReference type="GO" id="GO:0016829">
    <property type="term" value="F:lyase activity"/>
    <property type="evidence" value="ECO:0007669"/>
    <property type="project" value="UniProtKB-KW"/>
</dbReference>
<dbReference type="InterPro" id="IPR001989">
    <property type="entry name" value="Radical_activat_CS"/>
</dbReference>
<dbReference type="SFLD" id="SFLDS00029">
    <property type="entry name" value="Radical_SAM"/>
    <property type="match status" value="1"/>
</dbReference>
<dbReference type="STRING" id="1823756.A4H34_05790"/>
<comment type="cofactor">
    <cofactor evidence="10">
        <name>[4Fe-4S] cluster</name>
        <dbReference type="ChEBI" id="CHEBI:49883"/>
    </cofactor>
    <text evidence="10">Binds 1 [4Fe-4S] cluster. The cluster is coordinated with 3 cysteines and an exchangeable S-adenosyl-L-methionine.</text>
</comment>
<evidence type="ECO:0000256" key="2">
    <source>
        <dbReference type="ARBA" id="ARBA00009777"/>
    </source>
</evidence>
<evidence type="ECO:0000256" key="5">
    <source>
        <dbReference type="ARBA" id="ARBA00022691"/>
    </source>
</evidence>
<dbReference type="InterPro" id="IPR058240">
    <property type="entry name" value="rSAM_sf"/>
</dbReference>
<keyword evidence="5 10" id="KW-0949">S-adenosyl-L-methionine</keyword>
<dbReference type="PROSITE" id="PS51918">
    <property type="entry name" value="RADICAL_SAM"/>
    <property type="match status" value="1"/>
</dbReference>
<keyword evidence="13" id="KW-1185">Reference proteome</keyword>
<keyword evidence="7 10" id="KW-0560">Oxidoreductase</keyword>
<name>A0A179B4P4_9ACTO</name>
<dbReference type="GO" id="GO:0051539">
    <property type="term" value="F:4 iron, 4 sulfur cluster binding"/>
    <property type="evidence" value="ECO:0007669"/>
    <property type="project" value="UniProtKB-UniRule"/>
</dbReference>
<dbReference type="Proteomes" id="UP000078368">
    <property type="component" value="Unassembled WGS sequence"/>
</dbReference>
<dbReference type="GO" id="GO:0005737">
    <property type="term" value="C:cytoplasm"/>
    <property type="evidence" value="ECO:0007669"/>
    <property type="project" value="UniProtKB-SubCell"/>
</dbReference>
<keyword evidence="9 10" id="KW-0411">Iron-sulfur</keyword>
<organism evidence="12 13">
    <name type="scientific">Peptidiphaga gingivicola</name>
    <dbReference type="NCBI Taxonomy" id="2741497"/>
    <lineage>
        <taxon>Bacteria</taxon>
        <taxon>Bacillati</taxon>
        <taxon>Actinomycetota</taxon>
        <taxon>Actinomycetes</taxon>
        <taxon>Actinomycetales</taxon>
        <taxon>Actinomycetaceae</taxon>
        <taxon>Peptidiphaga</taxon>
    </lineage>
</organism>
<accession>A0A179B4P4</accession>
<gene>
    <name evidence="12" type="ORF">A4H34_05790</name>
</gene>
<keyword evidence="4 10" id="KW-0004">4Fe-4S</keyword>
<evidence type="ECO:0000256" key="8">
    <source>
        <dbReference type="ARBA" id="ARBA00023004"/>
    </source>
</evidence>
<evidence type="ECO:0000256" key="10">
    <source>
        <dbReference type="RuleBase" id="RU362053"/>
    </source>
</evidence>
<dbReference type="NCBIfam" id="TIGR02493">
    <property type="entry name" value="PFLA"/>
    <property type="match status" value="1"/>
</dbReference>
<reference evidence="12 13" key="1">
    <citation type="submission" date="2016-04" db="EMBL/GenBank/DDBJ databases">
        <title>Peptidophaga gingivicola gen. nov., sp. nov., isolated from human subgingival plaque.</title>
        <authorList>
            <person name="Beall C.J."/>
            <person name="Mokrzan E.M."/>
            <person name="Griffen A.L."/>
            <person name="Leys E.J."/>
        </authorList>
    </citation>
    <scope>NUCLEOTIDE SEQUENCE [LARGE SCALE GENOMIC DNA]</scope>
    <source>
        <strain evidence="12 13">BA112</strain>
    </source>
</reference>
<dbReference type="InterPro" id="IPR012838">
    <property type="entry name" value="PFL1_activating"/>
</dbReference>
<dbReference type="PROSITE" id="PS01087">
    <property type="entry name" value="RADICAL_ACTIVATING"/>
    <property type="match status" value="1"/>
</dbReference>
<feature type="domain" description="Radical SAM core" evidence="11">
    <location>
        <begin position="68"/>
        <end position="289"/>
    </location>
</feature>
<dbReference type="EMBL" id="LVZK01000001">
    <property type="protein sequence ID" value="OAP86637.1"/>
    <property type="molecule type" value="Genomic_DNA"/>
</dbReference>
<comment type="catalytic activity">
    <reaction evidence="10">
        <text>glycyl-[formate C-acetyltransferase] + reduced [flavodoxin] + S-adenosyl-L-methionine = glycin-2-yl radical-[formate C-acetyltransferase] + semiquinone [flavodoxin] + 5'-deoxyadenosine + L-methionine + H(+)</text>
        <dbReference type="Rhea" id="RHEA:19225"/>
        <dbReference type="Rhea" id="RHEA-COMP:10622"/>
        <dbReference type="Rhea" id="RHEA-COMP:12190"/>
        <dbReference type="Rhea" id="RHEA-COMP:12191"/>
        <dbReference type="Rhea" id="RHEA-COMP:14480"/>
        <dbReference type="ChEBI" id="CHEBI:15378"/>
        <dbReference type="ChEBI" id="CHEBI:17319"/>
        <dbReference type="ChEBI" id="CHEBI:29947"/>
        <dbReference type="ChEBI" id="CHEBI:32722"/>
        <dbReference type="ChEBI" id="CHEBI:57618"/>
        <dbReference type="ChEBI" id="CHEBI:57844"/>
        <dbReference type="ChEBI" id="CHEBI:59789"/>
        <dbReference type="ChEBI" id="CHEBI:140311"/>
        <dbReference type="EC" id="1.97.1.4"/>
    </reaction>
</comment>
<proteinExistence type="inferred from homology"/>
<keyword evidence="10" id="KW-0963">Cytoplasm</keyword>
<evidence type="ECO:0000313" key="12">
    <source>
        <dbReference type="EMBL" id="OAP86637.1"/>
    </source>
</evidence>
<evidence type="ECO:0000256" key="9">
    <source>
        <dbReference type="ARBA" id="ARBA00023014"/>
    </source>
</evidence>
<dbReference type="InterPro" id="IPR034457">
    <property type="entry name" value="Organic_radical-activating"/>
</dbReference>
<dbReference type="Gene3D" id="3.20.20.70">
    <property type="entry name" value="Aldolase class I"/>
    <property type="match status" value="1"/>
</dbReference>
<dbReference type="SFLD" id="SFLDG01066">
    <property type="entry name" value="organic_radical-activating_enz"/>
    <property type="match status" value="1"/>
</dbReference>